<dbReference type="SMART" id="SM00355">
    <property type="entry name" value="ZnF_C2H2"/>
    <property type="match status" value="8"/>
</dbReference>
<dbReference type="SUPFAM" id="SSF57667">
    <property type="entry name" value="beta-beta-alpha zinc fingers"/>
    <property type="match status" value="1"/>
</dbReference>
<keyword evidence="1" id="KW-0862">Zinc</keyword>
<feature type="domain" description="C2H2-type" evidence="3">
    <location>
        <begin position="681"/>
        <end position="709"/>
    </location>
</feature>
<feature type="compositionally biased region" description="Low complexity" evidence="2">
    <location>
        <begin position="784"/>
        <end position="798"/>
    </location>
</feature>
<protein>
    <recommendedName>
        <fullName evidence="3">C2H2-type domain-containing protein</fullName>
    </recommendedName>
</protein>
<dbReference type="PROSITE" id="PS50157">
    <property type="entry name" value="ZINC_FINGER_C2H2_2"/>
    <property type="match status" value="2"/>
</dbReference>
<dbReference type="InterPro" id="IPR054464">
    <property type="entry name" value="ULD_fung"/>
</dbReference>
<feature type="compositionally biased region" description="Polar residues" evidence="2">
    <location>
        <begin position="824"/>
        <end position="834"/>
    </location>
</feature>
<accession>A0A9W4U8V7</accession>
<dbReference type="InterPro" id="IPR036236">
    <property type="entry name" value="Znf_C2H2_sf"/>
</dbReference>
<dbReference type="EMBL" id="CAOQHR010000002">
    <property type="protein sequence ID" value="CAI6319690.1"/>
    <property type="molecule type" value="Genomic_DNA"/>
</dbReference>
<evidence type="ECO:0000313" key="5">
    <source>
        <dbReference type="Proteomes" id="UP001152607"/>
    </source>
</evidence>
<evidence type="ECO:0000256" key="1">
    <source>
        <dbReference type="PROSITE-ProRule" id="PRU00042"/>
    </source>
</evidence>
<dbReference type="GO" id="GO:0008270">
    <property type="term" value="F:zinc ion binding"/>
    <property type="evidence" value="ECO:0007669"/>
    <property type="project" value="UniProtKB-KW"/>
</dbReference>
<evidence type="ECO:0000259" key="3">
    <source>
        <dbReference type="PROSITE" id="PS50157"/>
    </source>
</evidence>
<dbReference type="InterPro" id="IPR013087">
    <property type="entry name" value="Znf_C2H2_type"/>
</dbReference>
<dbReference type="Proteomes" id="UP001152607">
    <property type="component" value="Unassembled WGS sequence"/>
</dbReference>
<feature type="domain" description="C2H2-type" evidence="3">
    <location>
        <begin position="1255"/>
        <end position="1279"/>
    </location>
</feature>
<gene>
    <name evidence="4" type="ORF">PDIGIT_LOCUS3548</name>
</gene>
<sequence>MVAPGFGFSVGDFIAAIELCRKITRALEPIGGASSSFQMLILELSSLENTLQRLAALEPNESNIHHVNAIRCMALACRLPLRQFLEKVESYGASLGSYASHFFRAAGKKVKWALLLEDQTDKLRAVLSAKVVSINMLLALHASEALSRLEGNAKSGQEEILTRVKDQQISMQKVEVESSHIKKELSEFRQNSKIERDSLKSGIETRFNDLDQQAVDLAHNVSTLSIGIASSNSTLMILRDIGMQIVEFIKTFPLELRGLLQQIIHGNLQNFHVLLAIQNSISPSPSLLCNSNIRFEDGRGVVRMLPFEWFRYWEVSWRLLTVRFTADADLHSPFYGLLESQFADAPGRTKVKNGDFSLVLERKPDIPITKERWRHVVQPGVQIKMMMLLFHVTWNGTDCLRPTCTGRPSIEASMNKFVVCPDCGLRYSTTVSDITEANTIQDTLVVQQQIRHDEQTFGSRTFPDEADADPGDVEMNNAPDWMYEDVIVEDEAENSAELSNNTSLTQPLMKWLVTVVRPDEFSDHPLNIQTLESEQQSDRALEEEELESFKNVRVGLAATDANALPLRDDPRIPPDIDLDATIYYRAIMDRYPDMAKYLAVRLARANGARARRLKKAKLSAQQRASNRDSQPGDFSTNIQSPKSLKSDFMRTQHVCDTCQGGFQWKWQLENHQKCHFSNISYPCRECHMVFLSSSGRDMHQRVDHGIPVPMDSTLAAHHIFMSQAPLHQHAAYDHVQDPDDTAAIPMDCDLISKTKRRRQPDLADVETRPNKRNFGSDYWTGLVSPSRPSSCSSSKNSSLHGYDIFDHHEQNFNPPTIPRRGSKFSHQSHGNDLSTPEPASPAVLPPPPAELKSKQSFECDICSQEVLVSSKRLWNHVMKDVEPYMCHVEHCVSAEQTYSKQNDLLHHYLTHSQYSDDSCIEALYSSWYECTICDGKLLDPVAVRCHQDYIHPTTHFLRTAHLNGGSMVEESVSTDKPSVTPNEIKCDHLFKATEHTGSISAHPCPIAGQMSPCGNSSSQTIETVCFDPRYVKTPKIICPFCKVSLAPGKRVLLRHLGRHMEEISFIVIRRPYQEWDFYKDSASEMTLDDDSVPPELYLSLHEHPSDPPEADMLVVDTRLVPQKQDLRFDGDLYTPTWLRGHPGKVEGWCGLCKPGCWHILQDGIYFLHKKRVHGVSRLTASLYYKPKSMRFVKKHRSGFQLIQEHWEGMCGVCDEWIEITGDRTLQRLLWFAHASECHDKGFDGQTGTSANPGRYTCTYHGCDQRFETPKELQKHKQDHRIAYDADNGHPMARAASIIPYNQDTQVIAHKCVRINPTTGKICNTIFSRPYDLTRHEDTIHNARRQKLRCDLCAEERIFSRRDALARHMRVVHPEASSPSSRQTKR</sequence>
<name>A0A9W4U8V7_9PLEO</name>
<dbReference type="Pfam" id="PF14616">
    <property type="entry name" value="Rua1_C"/>
    <property type="match status" value="1"/>
</dbReference>
<organism evidence="4 5">
    <name type="scientific">Periconia digitata</name>
    <dbReference type="NCBI Taxonomy" id="1303443"/>
    <lineage>
        <taxon>Eukaryota</taxon>
        <taxon>Fungi</taxon>
        <taxon>Dikarya</taxon>
        <taxon>Ascomycota</taxon>
        <taxon>Pezizomycotina</taxon>
        <taxon>Dothideomycetes</taxon>
        <taxon>Pleosporomycetidae</taxon>
        <taxon>Pleosporales</taxon>
        <taxon>Massarineae</taxon>
        <taxon>Periconiaceae</taxon>
        <taxon>Periconia</taxon>
    </lineage>
</organism>
<keyword evidence="5" id="KW-1185">Reference proteome</keyword>
<dbReference type="PANTHER" id="PTHR28125">
    <property type="entry name" value="MEIOTIC EXPRESSION UP-REGULATED PROTEIN 26"/>
    <property type="match status" value="1"/>
</dbReference>
<proteinExistence type="predicted"/>
<comment type="caution">
    <text evidence="4">The sequence shown here is derived from an EMBL/GenBank/DDBJ whole genome shotgun (WGS) entry which is preliminary data.</text>
</comment>
<keyword evidence="1" id="KW-0479">Metal-binding</keyword>
<keyword evidence="1" id="KW-0863">Zinc-finger</keyword>
<feature type="region of interest" description="Disordered" evidence="2">
    <location>
        <begin position="615"/>
        <end position="642"/>
    </location>
</feature>
<dbReference type="OrthoDB" id="3045089at2759"/>
<dbReference type="Pfam" id="PF22893">
    <property type="entry name" value="ULD_2"/>
    <property type="match status" value="1"/>
</dbReference>
<dbReference type="PROSITE" id="PS00028">
    <property type="entry name" value="ZINC_FINGER_C2H2_1"/>
    <property type="match status" value="4"/>
</dbReference>
<dbReference type="PANTHER" id="PTHR28125:SF3">
    <property type="entry name" value="TRANSCRIPTION REGULATOR RUA1 C-TERMINAL DOMAIN-CONTAINING PROTEIN"/>
    <property type="match status" value="1"/>
</dbReference>
<reference evidence="4" key="1">
    <citation type="submission" date="2023-01" db="EMBL/GenBank/DDBJ databases">
        <authorList>
            <person name="Van Ghelder C."/>
            <person name="Rancurel C."/>
        </authorList>
    </citation>
    <scope>NUCLEOTIDE SEQUENCE</scope>
    <source>
        <strain evidence="4">CNCM I-4278</strain>
    </source>
</reference>
<dbReference type="InterPro" id="IPR028012">
    <property type="entry name" value="Rua1_C"/>
</dbReference>
<feature type="compositionally biased region" description="Basic and acidic residues" evidence="2">
    <location>
        <begin position="759"/>
        <end position="769"/>
    </location>
</feature>
<evidence type="ECO:0000313" key="4">
    <source>
        <dbReference type="EMBL" id="CAI6319690.1"/>
    </source>
</evidence>
<dbReference type="Gene3D" id="3.30.160.60">
    <property type="entry name" value="Classic Zinc Finger"/>
    <property type="match status" value="2"/>
</dbReference>
<feature type="compositionally biased region" description="Polar residues" evidence="2">
    <location>
        <begin position="621"/>
        <end position="642"/>
    </location>
</feature>
<feature type="region of interest" description="Disordered" evidence="2">
    <location>
        <begin position="755"/>
        <end position="851"/>
    </location>
</feature>
<evidence type="ECO:0000256" key="2">
    <source>
        <dbReference type="SAM" id="MobiDB-lite"/>
    </source>
</evidence>